<accession>A0A498Q1K8</accession>
<evidence type="ECO:0000313" key="2">
    <source>
        <dbReference type="Proteomes" id="UP000273307"/>
    </source>
</evidence>
<protein>
    <submittedName>
        <fullName evidence="1">Uncharacterized protein</fullName>
    </submittedName>
</protein>
<organism evidence="1 2">
    <name type="scientific">Mycobacterium attenuatum</name>
    <dbReference type="NCBI Taxonomy" id="2341086"/>
    <lineage>
        <taxon>Bacteria</taxon>
        <taxon>Bacillati</taxon>
        <taxon>Actinomycetota</taxon>
        <taxon>Actinomycetes</taxon>
        <taxon>Mycobacteriales</taxon>
        <taxon>Mycobacteriaceae</taxon>
        <taxon>Mycobacterium</taxon>
    </lineage>
</organism>
<gene>
    <name evidence="1" type="ORF">LAUMK136_02091</name>
</gene>
<dbReference type="Proteomes" id="UP000273307">
    <property type="component" value="Unassembled WGS sequence"/>
</dbReference>
<proteinExistence type="predicted"/>
<evidence type="ECO:0000313" key="1">
    <source>
        <dbReference type="EMBL" id="VBA37740.1"/>
    </source>
</evidence>
<reference evidence="1 2" key="1">
    <citation type="submission" date="2018-09" db="EMBL/GenBank/DDBJ databases">
        <authorList>
            <person name="Tagini F."/>
        </authorList>
    </citation>
    <scope>NUCLEOTIDE SEQUENCE [LARGE SCALE GENOMIC DNA]</scope>
    <source>
        <strain evidence="1 2">MK136</strain>
    </source>
</reference>
<dbReference type="AlphaFoldDB" id="A0A498Q1K8"/>
<dbReference type="EMBL" id="UPHP01000046">
    <property type="protein sequence ID" value="VBA37740.1"/>
    <property type="molecule type" value="Genomic_DNA"/>
</dbReference>
<keyword evidence="2" id="KW-1185">Reference proteome</keyword>
<sequence length="52" mass="5455">MEGAENLDVQALKNSPAYGARNVQIVAAGTGEALPGPATCEMCCWRAALYNQ</sequence>
<name>A0A498Q1K8_9MYCO</name>